<dbReference type="GO" id="GO:0020037">
    <property type="term" value="F:heme binding"/>
    <property type="evidence" value="ECO:0007669"/>
    <property type="project" value="InterPro"/>
</dbReference>
<feature type="compositionally biased region" description="Pro residues" evidence="9">
    <location>
        <begin position="152"/>
        <end position="162"/>
    </location>
</feature>
<dbReference type="STRING" id="714943.Mucpa_6353"/>
<keyword evidence="8" id="KW-0408">Iron</keyword>
<keyword evidence="5" id="KW-0349">Heme</keyword>
<comment type="function">
    <text evidence="1">The reaction center of purple bacteria contains a tightly bound cytochrome molecule which re-reduces the photo oxidized primary electron donor.</text>
</comment>
<keyword evidence="3" id="KW-0813">Transport</keyword>
<dbReference type="Gene3D" id="1.10.468.10">
    <property type="entry name" value="Photosynthetic Reaction Center, subunit C, domain 2"/>
    <property type="match status" value="1"/>
</dbReference>
<reference evidence="11" key="1">
    <citation type="submission" date="2011-09" db="EMBL/GenBank/DDBJ databases">
        <title>The permanent draft genome of Mucilaginibacter paludis DSM 18603.</title>
        <authorList>
            <consortium name="US DOE Joint Genome Institute (JGI-PGF)"/>
            <person name="Lucas S."/>
            <person name="Han J."/>
            <person name="Lapidus A."/>
            <person name="Bruce D."/>
            <person name="Goodwin L."/>
            <person name="Pitluck S."/>
            <person name="Peters L."/>
            <person name="Kyrpides N."/>
            <person name="Mavromatis K."/>
            <person name="Ivanova N."/>
            <person name="Mikhailova N."/>
            <person name="Held B."/>
            <person name="Detter J.C."/>
            <person name="Tapia R."/>
            <person name="Han C."/>
            <person name="Land M."/>
            <person name="Hauser L."/>
            <person name="Markowitz V."/>
            <person name="Cheng J.-F."/>
            <person name="Hugenholtz P."/>
            <person name="Woyke T."/>
            <person name="Wu D."/>
            <person name="Tindall B."/>
            <person name="Brambilla E."/>
            <person name="Klenk H.-P."/>
            <person name="Eisen J.A."/>
        </authorList>
    </citation>
    <scope>NUCLEOTIDE SEQUENCE [LARGE SCALE GENOMIC DNA]</scope>
    <source>
        <strain evidence="11">DSM 18603</strain>
    </source>
</reference>
<keyword evidence="10" id="KW-0732">Signal</keyword>
<gene>
    <name evidence="11" type="ORF">Mucpa_6353</name>
</gene>
<feature type="chain" id="PRO_5003558228" description="Photosynthetic reaction center cytochrome c subunit" evidence="10">
    <location>
        <begin position="21"/>
        <end position="162"/>
    </location>
</feature>
<proteinExistence type="predicted"/>
<dbReference type="HOGENOM" id="CLU_138485_0_0_10"/>
<dbReference type="GO" id="GO:0019684">
    <property type="term" value="P:photosynthesis, light reaction"/>
    <property type="evidence" value="ECO:0007669"/>
    <property type="project" value="InterPro"/>
</dbReference>
<evidence type="ECO:0000256" key="5">
    <source>
        <dbReference type="ARBA" id="ARBA00022617"/>
    </source>
</evidence>
<dbReference type="InterPro" id="IPR036280">
    <property type="entry name" value="Multihaem_cyt_sf"/>
</dbReference>
<evidence type="ECO:0000256" key="1">
    <source>
        <dbReference type="ARBA" id="ARBA00003196"/>
    </source>
</evidence>
<dbReference type="NCBIfam" id="NF033196">
    <property type="entry name" value="c_type_nonphoto"/>
    <property type="match status" value="1"/>
</dbReference>
<dbReference type="OrthoDB" id="951235at2"/>
<evidence type="ECO:0000256" key="7">
    <source>
        <dbReference type="ARBA" id="ARBA00022982"/>
    </source>
</evidence>
<name>H1Y5Y5_9SPHI</name>
<evidence type="ECO:0000256" key="10">
    <source>
        <dbReference type="SAM" id="SignalP"/>
    </source>
</evidence>
<evidence type="ECO:0000256" key="4">
    <source>
        <dbReference type="ARBA" id="ARBA00022531"/>
    </source>
</evidence>
<evidence type="ECO:0000256" key="8">
    <source>
        <dbReference type="ARBA" id="ARBA00023004"/>
    </source>
</evidence>
<dbReference type="InterPro" id="IPR023119">
    <property type="entry name" value="Multihaem_cyt_PRC_cyt_su-like"/>
</dbReference>
<dbReference type="GO" id="GO:0009055">
    <property type="term" value="F:electron transfer activity"/>
    <property type="evidence" value="ECO:0007669"/>
    <property type="project" value="InterPro"/>
</dbReference>
<evidence type="ECO:0000256" key="9">
    <source>
        <dbReference type="SAM" id="MobiDB-lite"/>
    </source>
</evidence>
<keyword evidence="7" id="KW-0249">Electron transport</keyword>
<evidence type="ECO:0000256" key="3">
    <source>
        <dbReference type="ARBA" id="ARBA00022448"/>
    </source>
</evidence>
<keyword evidence="4" id="KW-0602">Photosynthesis</keyword>
<evidence type="ECO:0000313" key="11">
    <source>
        <dbReference type="EMBL" id="EHQ30407.1"/>
    </source>
</evidence>
<dbReference type="Pfam" id="PF02276">
    <property type="entry name" value="CytoC_RC"/>
    <property type="match status" value="1"/>
</dbReference>
<accession>H1Y5Y5</accession>
<evidence type="ECO:0000256" key="6">
    <source>
        <dbReference type="ARBA" id="ARBA00022723"/>
    </source>
</evidence>
<evidence type="ECO:0000313" key="12">
    <source>
        <dbReference type="Proteomes" id="UP000002774"/>
    </source>
</evidence>
<keyword evidence="12" id="KW-1185">Reference proteome</keyword>
<feature type="signal peptide" evidence="10">
    <location>
        <begin position="1"/>
        <end position="20"/>
    </location>
</feature>
<dbReference type="GO" id="GO:0030077">
    <property type="term" value="C:plasma membrane light-harvesting complex"/>
    <property type="evidence" value="ECO:0007669"/>
    <property type="project" value="InterPro"/>
</dbReference>
<organism evidence="11 12">
    <name type="scientific">Mucilaginibacter paludis DSM 18603</name>
    <dbReference type="NCBI Taxonomy" id="714943"/>
    <lineage>
        <taxon>Bacteria</taxon>
        <taxon>Pseudomonadati</taxon>
        <taxon>Bacteroidota</taxon>
        <taxon>Sphingobacteriia</taxon>
        <taxon>Sphingobacteriales</taxon>
        <taxon>Sphingobacteriaceae</taxon>
        <taxon>Mucilaginibacter</taxon>
    </lineage>
</organism>
<evidence type="ECO:0000256" key="2">
    <source>
        <dbReference type="ARBA" id="ARBA00015978"/>
    </source>
</evidence>
<dbReference type="eggNOG" id="ENOG5032SBF">
    <property type="taxonomic scope" value="Bacteria"/>
</dbReference>
<dbReference type="SUPFAM" id="SSF48695">
    <property type="entry name" value="Multiheme cytochromes"/>
    <property type="match status" value="1"/>
</dbReference>
<sequence>MIHYKKLFVTICLSGTVVFAATASMQNEPEKPQWKNLKVLPKNISKEDLDKVMDEWKEALGVRCGFCHARNEETKRTDFASDAKPEKEMARKMMTMTAKINKKYFKADKNEKEMVEAISCYTCHHGAAHPDATPAPREHRGPGGPGANGQLLPPPPPTPPSN</sequence>
<dbReference type="InterPro" id="IPR003158">
    <property type="entry name" value="Photosyn_RC_cyt_c-su"/>
</dbReference>
<dbReference type="AlphaFoldDB" id="H1Y5Y5"/>
<dbReference type="RefSeq" id="WP_008512115.1">
    <property type="nucleotide sequence ID" value="NZ_CM001403.1"/>
</dbReference>
<dbReference type="Proteomes" id="UP000002774">
    <property type="component" value="Chromosome"/>
</dbReference>
<keyword evidence="6" id="KW-0479">Metal-binding</keyword>
<dbReference type="EMBL" id="CM001403">
    <property type="protein sequence ID" value="EHQ30407.1"/>
    <property type="molecule type" value="Genomic_DNA"/>
</dbReference>
<dbReference type="GO" id="GO:0005506">
    <property type="term" value="F:iron ion binding"/>
    <property type="evidence" value="ECO:0007669"/>
    <property type="project" value="InterPro"/>
</dbReference>
<feature type="region of interest" description="Disordered" evidence="9">
    <location>
        <begin position="125"/>
        <end position="162"/>
    </location>
</feature>
<protein>
    <recommendedName>
        <fullName evidence="2">Photosynthetic reaction center cytochrome c subunit</fullName>
    </recommendedName>
</protein>